<gene>
    <name evidence="1" type="ORF">Ddye_026062</name>
</gene>
<organism evidence="1 2">
    <name type="scientific">Dipteronia dyeriana</name>
    <dbReference type="NCBI Taxonomy" id="168575"/>
    <lineage>
        <taxon>Eukaryota</taxon>
        <taxon>Viridiplantae</taxon>
        <taxon>Streptophyta</taxon>
        <taxon>Embryophyta</taxon>
        <taxon>Tracheophyta</taxon>
        <taxon>Spermatophyta</taxon>
        <taxon>Magnoliopsida</taxon>
        <taxon>eudicotyledons</taxon>
        <taxon>Gunneridae</taxon>
        <taxon>Pentapetalae</taxon>
        <taxon>rosids</taxon>
        <taxon>malvids</taxon>
        <taxon>Sapindales</taxon>
        <taxon>Sapindaceae</taxon>
        <taxon>Hippocastanoideae</taxon>
        <taxon>Acereae</taxon>
        <taxon>Dipteronia</taxon>
    </lineage>
</organism>
<sequence length="58" mass="6596">MEAKAKEGILKKESSNSPDLSLLILNKSFITIRISTFDFVWLEKTKVQLLEKDGKTVL</sequence>
<accession>A0AAD9WQ19</accession>
<evidence type="ECO:0000313" key="2">
    <source>
        <dbReference type="Proteomes" id="UP001280121"/>
    </source>
</evidence>
<dbReference type="EMBL" id="JANJYI010000008">
    <property type="protein sequence ID" value="KAK2638267.1"/>
    <property type="molecule type" value="Genomic_DNA"/>
</dbReference>
<protein>
    <submittedName>
        <fullName evidence="1">Uncharacterized protein</fullName>
    </submittedName>
</protein>
<keyword evidence="2" id="KW-1185">Reference proteome</keyword>
<feature type="non-terminal residue" evidence="1">
    <location>
        <position position="1"/>
    </location>
</feature>
<dbReference type="AlphaFoldDB" id="A0AAD9WQ19"/>
<proteinExistence type="predicted"/>
<name>A0AAD9WQ19_9ROSI</name>
<comment type="caution">
    <text evidence="1">The sequence shown here is derived from an EMBL/GenBank/DDBJ whole genome shotgun (WGS) entry which is preliminary data.</text>
</comment>
<reference evidence="1" key="1">
    <citation type="journal article" date="2023" name="Plant J.">
        <title>Genome sequences and population genomics provide insights into the demographic history, inbreeding, and mutation load of two 'living fossil' tree species of Dipteronia.</title>
        <authorList>
            <person name="Feng Y."/>
            <person name="Comes H.P."/>
            <person name="Chen J."/>
            <person name="Zhu S."/>
            <person name="Lu R."/>
            <person name="Zhang X."/>
            <person name="Li P."/>
            <person name="Qiu J."/>
            <person name="Olsen K.M."/>
            <person name="Qiu Y."/>
        </authorList>
    </citation>
    <scope>NUCLEOTIDE SEQUENCE</scope>
    <source>
        <strain evidence="1">KIB01</strain>
    </source>
</reference>
<evidence type="ECO:0000313" key="1">
    <source>
        <dbReference type="EMBL" id="KAK2638267.1"/>
    </source>
</evidence>
<dbReference type="Proteomes" id="UP001280121">
    <property type="component" value="Unassembled WGS sequence"/>
</dbReference>